<name>U9SR65_RHIID</name>
<dbReference type="VEuPathDB" id="FungiDB:RhiirFUN_014196"/>
<sequence>MTLVDDLTVICTLDQTKKLKEPRTSLEACASTKHETDTIRRIELAYEDFRDSSVLLNNTPSFFAYTSFVFEKEKGSIITYQGCCID</sequence>
<evidence type="ECO:0000313" key="1">
    <source>
        <dbReference type="EMBL" id="ERZ98468.1"/>
    </source>
</evidence>
<dbReference type="AlphaFoldDB" id="U9SR65"/>
<protein>
    <submittedName>
        <fullName evidence="1">Uncharacterized protein</fullName>
    </submittedName>
</protein>
<organism evidence="1">
    <name type="scientific">Rhizophagus irregularis (strain DAOM 181602 / DAOM 197198 / MUCL 43194)</name>
    <name type="common">Arbuscular mycorrhizal fungus</name>
    <name type="synonym">Glomus intraradices</name>
    <dbReference type="NCBI Taxonomy" id="747089"/>
    <lineage>
        <taxon>Eukaryota</taxon>
        <taxon>Fungi</taxon>
        <taxon>Fungi incertae sedis</taxon>
        <taxon>Mucoromycota</taxon>
        <taxon>Glomeromycotina</taxon>
        <taxon>Glomeromycetes</taxon>
        <taxon>Glomerales</taxon>
        <taxon>Glomeraceae</taxon>
        <taxon>Rhizophagus</taxon>
    </lineage>
</organism>
<proteinExistence type="predicted"/>
<gene>
    <name evidence="1" type="ORF">GLOINDRAFT_10497</name>
</gene>
<dbReference type="HOGENOM" id="CLU_2499039_0_0_1"/>
<reference evidence="1" key="1">
    <citation type="submission" date="2013-07" db="EMBL/GenBank/DDBJ databases">
        <title>The genome of an arbuscular mycorrhizal fungus provides insights into the evolution of the oldest plant symbiosis.</title>
        <authorList>
            <consortium name="DOE Joint Genome Institute"/>
            <person name="Tisserant E."/>
            <person name="Malbreil M."/>
            <person name="Kuo A."/>
            <person name="Kohler A."/>
            <person name="Symeonidi A."/>
            <person name="Balestrini R."/>
            <person name="Charron P."/>
            <person name="Duensing N."/>
            <person name="Frei-dit-Frey N."/>
            <person name="Gianinazzi-Pearson V."/>
            <person name="Gilbert B."/>
            <person name="Handa Y."/>
            <person name="Hijri M."/>
            <person name="Kaul R."/>
            <person name="Kawaguchi M."/>
            <person name="Krajinski F."/>
            <person name="Lammers P."/>
            <person name="Lapierre D."/>
            <person name="Masclaux F.G."/>
            <person name="Murat C."/>
            <person name="Morin E."/>
            <person name="Ndikumana S."/>
            <person name="Pagni M."/>
            <person name="Petitpierre D."/>
            <person name="Requena N."/>
            <person name="Rosikiewicz P."/>
            <person name="Riley R."/>
            <person name="Saito K."/>
            <person name="San Clemente H."/>
            <person name="Shapiro H."/>
            <person name="van Tuinen D."/>
            <person name="Becard G."/>
            <person name="Bonfante P."/>
            <person name="Paszkowski U."/>
            <person name="Shachar-Hill Y."/>
            <person name="Young J.P."/>
            <person name="Sanders I.R."/>
            <person name="Henrissat B."/>
            <person name="Rensing S.A."/>
            <person name="Grigoriev I.V."/>
            <person name="Corradi N."/>
            <person name="Roux C."/>
            <person name="Martin F."/>
        </authorList>
    </citation>
    <scope>NUCLEOTIDE SEQUENCE</scope>
    <source>
        <strain evidence="1">DAOM 197198</strain>
    </source>
</reference>
<accession>U9SR65</accession>
<dbReference type="EMBL" id="KI298736">
    <property type="protein sequence ID" value="ERZ98468.1"/>
    <property type="molecule type" value="Genomic_DNA"/>
</dbReference>